<dbReference type="InterPro" id="IPR009451">
    <property type="entry name" value="Metamine_DH_Hvc"/>
</dbReference>
<keyword evidence="5" id="KW-0574">Periplasm</keyword>
<keyword evidence="7" id="KW-0560">Oxidoreductase</keyword>
<dbReference type="Gene3D" id="2.130.10.10">
    <property type="entry name" value="YVTN repeat-like/Quinoprotein amine dehydrogenase"/>
    <property type="match status" value="1"/>
</dbReference>
<keyword evidence="6" id="KW-0249">Electron transport</keyword>
<keyword evidence="4" id="KW-0732">Signal</keyword>
<accession>A0ABT2R0U0</accession>
<evidence type="ECO:0000313" key="9">
    <source>
        <dbReference type="Proteomes" id="UP001064106"/>
    </source>
</evidence>
<dbReference type="SUPFAM" id="SSF50969">
    <property type="entry name" value="YVTN repeat-like/Quinoprotein amine dehydrogenase"/>
    <property type="match status" value="1"/>
</dbReference>
<protein>
    <submittedName>
        <fullName evidence="8">Amine dehydrogenase</fullName>
    </submittedName>
</protein>
<dbReference type="InterPro" id="IPR015943">
    <property type="entry name" value="WD40/YVTN_repeat-like_dom_sf"/>
</dbReference>
<evidence type="ECO:0000256" key="5">
    <source>
        <dbReference type="ARBA" id="ARBA00022764"/>
    </source>
</evidence>
<dbReference type="InterPro" id="IPR011044">
    <property type="entry name" value="Quino_amine_DH_bsu"/>
</dbReference>
<keyword evidence="3" id="KW-0813">Transport</keyword>
<proteinExistence type="inferred from homology"/>
<dbReference type="Pfam" id="PF06433">
    <property type="entry name" value="Me-amine-dh_H"/>
    <property type="match status" value="1"/>
</dbReference>
<comment type="similarity">
    <text evidence="2">Belongs to the aromatic amine dehydrogenase heavy chain family.</text>
</comment>
<evidence type="ECO:0000256" key="7">
    <source>
        <dbReference type="ARBA" id="ARBA00023002"/>
    </source>
</evidence>
<sequence length="393" mass="43600">MFHAIDNQKQGITMPLSKFAAGLLALGSVLIPPSLYAALPTETVGQAELPFPPSPHRSYLIDFEFDNMVATRVVVVDPDRQKVLGMLSTGGAAPAVLAHDQKTVYTADIFFSRYVRGTRTDVLTAWDTRTLSPSWEVEIPAKRASTLTEKYALSMSGDDRFVYVYNFTPSQTITVVDTQARKVASEVNINGCILAYPIGDRRFASLCGSGDLQVTTLDDNGKVSDRTTTQFFDPEQEKLVERAIHLGDTFYFVTTEGVIHGVDFSNAKPKVLPTWSLTNEQEKKDGWAPGGWQLMAIAPRLNRLYVLMHPDHERHKWEDPSTIIWAFDLKTHKKVGTLEAPNLIWSLNATNDDAPLLLGTNIEGGLETFDLKTGKHLHTMEGVSKTPTLILNH</sequence>
<organism evidence="8 9">
    <name type="scientific">Alloalcanivorax balearicus MACL04</name>
    <dbReference type="NCBI Taxonomy" id="1177182"/>
    <lineage>
        <taxon>Bacteria</taxon>
        <taxon>Pseudomonadati</taxon>
        <taxon>Pseudomonadota</taxon>
        <taxon>Gammaproteobacteria</taxon>
        <taxon>Oceanospirillales</taxon>
        <taxon>Alcanivoracaceae</taxon>
        <taxon>Alloalcanivorax</taxon>
    </lineage>
</organism>
<name>A0ABT2R0U0_9GAMM</name>
<keyword evidence="9" id="KW-1185">Reference proteome</keyword>
<evidence type="ECO:0000256" key="6">
    <source>
        <dbReference type="ARBA" id="ARBA00022982"/>
    </source>
</evidence>
<evidence type="ECO:0000256" key="1">
    <source>
        <dbReference type="ARBA" id="ARBA00004418"/>
    </source>
</evidence>
<reference evidence="8" key="1">
    <citation type="submission" date="2012-09" db="EMBL/GenBank/DDBJ databases">
        <title>Genome Sequence of alkane-degrading Bacterium Alcanivorax balearicus MACL04.</title>
        <authorList>
            <person name="Lai Q."/>
            <person name="Shao Z."/>
        </authorList>
    </citation>
    <scope>NUCLEOTIDE SEQUENCE</scope>
    <source>
        <strain evidence="8">MACL04</strain>
    </source>
</reference>
<comment type="subcellular location">
    <subcellularLocation>
        <location evidence="1">Periplasm</location>
    </subcellularLocation>
</comment>
<evidence type="ECO:0000313" key="8">
    <source>
        <dbReference type="EMBL" id="MCU5783354.1"/>
    </source>
</evidence>
<comment type="caution">
    <text evidence="8">The sequence shown here is derived from an EMBL/GenBank/DDBJ whole genome shotgun (WGS) entry which is preliminary data.</text>
</comment>
<evidence type="ECO:0000256" key="4">
    <source>
        <dbReference type="ARBA" id="ARBA00022729"/>
    </source>
</evidence>
<dbReference type="EMBL" id="ARXS01000015">
    <property type="protein sequence ID" value="MCU5783354.1"/>
    <property type="molecule type" value="Genomic_DNA"/>
</dbReference>
<evidence type="ECO:0000256" key="2">
    <source>
        <dbReference type="ARBA" id="ARBA00010548"/>
    </source>
</evidence>
<dbReference type="Proteomes" id="UP001064106">
    <property type="component" value="Unassembled WGS sequence"/>
</dbReference>
<evidence type="ECO:0000256" key="3">
    <source>
        <dbReference type="ARBA" id="ARBA00022448"/>
    </source>
</evidence>
<gene>
    <name evidence="8" type="ORF">MA04_02654</name>
</gene>